<dbReference type="InterPro" id="IPR021147">
    <property type="entry name" value="DUF697"/>
</dbReference>
<organism evidence="6 7">
    <name type="scientific">Campylobacter lanienae NCTC 13004</name>
    <dbReference type="NCBI Taxonomy" id="1031753"/>
    <lineage>
        <taxon>Bacteria</taxon>
        <taxon>Pseudomonadati</taxon>
        <taxon>Campylobacterota</taxon>
        <taxon>Epsilonproteobacteria</taxon>
        <taxon>Campylobacterales</taxon>
        <taxon>Campylobacteraceae</taxon>
        <taxon>Campylobacter</taxon>
    </lineage>
</organism>
<sequence length="398" mass="43852">MAENAQEKKYNLEDLLNKAKGIFEQVKKETSKNLNVLIAGKTGAGKSTLINAVFGSEVAPTGSGKPLTQNIEQYQITNNFSIFDTKGLEMAAFDETVSQIRDLLKEQKTKPVYEQIHIAWLCIPEGNRRIEEGEKEFHKIFKEFDLPVITIITKAIQDADEKGVKFSDIVKKELSINDDKYFQRVRALEVEDDEGEIKKRLGLIKDNKGNDGLIEKTYALLPKGQNTAFARHQKYNEELRQNAAREHARELINHYSIAAGGVTAAPIPFSDFVLLLPTQIGMIAHVSNAYGLDMSADTAKKLAIAFAGVAGAGFGVKLAVGSLFKIIPGLGSIAGGTMNATIATTTTKLMGHAYLSYLDDNFDELENAISSISPDILKEYWDKAKVFFPDDAKNIASK</sequence>
<reference evidence="7" key="1">
    <citation type="journal article" date="2017" name="Genome Biol. Evol.">
        <title>Comparative Genomic Analysis Identifies a Campylobacter Clade Deficient in Selenium Metabolism.</title>
        <authorList>
            <person name="Miller W.G."/>
            <person name="Yee E."/>
            <person name="Lopes B.S."/>
            <person name="Chapman M.H."/>
            <person name="Huynh S."/>
            <person name="Bono J.L."/>
            <person name="Parker C.T."/>
            <person name="Strachan N.J.C."/>
            <person name="Forbes K.J."/>
        </authorList>
    </citation>
    <scope>NUCLEOTIDE SEQUENCE [LARGE SCALE GENOMIC DNA]</scope>
    <source>
        <strain evidence="7">NCTC 13004</strain>
    </source>
</reference>
<dbReference type="GO" id="GO:0016020">
    <property type="term" value="C:membrane"/>
    <property type="evidence" value="ECO:0007669"/>
    <property type="project" value="UniProtKB-SubCell"/>
</dbReference>
<evidence type="ECO:0000313" key="7">
    <source>
        <dbReference type="Proteomes" id="UP000202031"/>
    </source>
</evidence>
<feature type="domain" description="G" evidence="5">
    <location>
        <begin position="36"/>
        <end position="154"/>
    </location>
</feature>
<dbReference type="RefSeq" id="WP_100591014.1">
    <property type="nucleotide sequence ID" value="NZ_CP015578.1"/>
</dbReference>
<evidence type="ECO:0000256" key="4">
    <source>
        <dbReference type="ARBA" id="ARBA00023136"/>
    </source>
</evidence>
<accession>A0A1X9SPZ4</accession>
<dbReference type="InterPro" id="IPR027417">
    <property type="entry name" value="P-loop_NTPase"/>
</dbReference>
<dbReference type="SUPFAM" id="SSF52540">
    <property type="entry name" value="P-loop containing nucleoside triphosphate hydrolases"/>
    <property type="match status" value="1"/>
</dbReference>
<dbReference type="GO" id="GO:0005525">
    <property type="term" value="F:GTP binding"/>
    <property type="evidence" value="ECO:0007669"/>
    <property type="project" value="InterPro"/>
</dbReference>
<keyword evidence="3" id="KW-1133">Transmembrane helix</keyword>
<dbReference type="Proteomes" id="UP000202031">
    <property type="component" value="Chromosome"/>
</dbReference>
<evidence type="ECO:0000256" key="3">
    <source>
        <dbReference type="ARBA" id="ARBA00022989"/>
    </source>
</evidence>
<reference evidence="7" key="2">
    <citation type="journal article" date="2017" name="Genome Biol. Evol.">
        <title>Comparative genomic analysis identifies a Campylobacter clade deficient in selenium metabolism.</title>
        <authorList>
            <person name="Miller W.G."/>
            <person name="Yee E."/>
            <person name="Lopes B.S."/>
            <person name="Chapman M.H."/>
            <person name="Huynh S."/>
            <person name="Bono J.L."/>
            <person name="Parker C.T."/>
            <person name="Strachan N.J.C."/>
            <person name="Forbes K.J."/>
        </authorList>
    </citation>
    <scope>NUCLEOTIDE SEQUENCE [LARGE SCALE GENOMIC DNA]</scope>
    <source>
        <strain evidence="7">NCTC 13004</strain>
    </source>
</reference>
<evidence type="ECO:0000256" key="1">
    <source>
        <dbReference type="ARBA" id="ARBA00004141"/>
    </source>
</evidence>
<comment type="subcellular location">
    <subcellularLocation>
        <location evidence="1">Membrane</location>
        <topology evidence="1">Multi-pass membrane protein</topology>
    </subcellularLocation>
</comment>
<dbReference type="EMBL" id="CP015578">
    <property type="protein sequence ID" value="ARQ98327.1"/>
    <property type="molecule type" value="Genomic_DNA"/>
</dbReference>
<evidence type="ECO:0000256" key="2">
    <source>
        <dbReference type="ARBA" id="ARBA00022692"/>
    </source>
</evidence>
<dbReference type="AlphaFoldDB" id="A0A1X9SPZ4"/>
<protein>
    <submittedName>
        <fullName evidence="6">GTP-binding protein (DUF697 domain)</fullName>
    </submittedName>
</protein>
<proteinExistence type="predicted"/>
<dbReference type="GeneID" id="46922080"/>
<evidence type="ECO:0000313" key="6">
    <source>
        <dbReference type="EMBL" id="ARQ98327.1"/>
    </source>
</evidence>
<keyword evidence="4" id="KW-0472">Membrane</keyword>
<dbReference type="Gene3D" id="3.40.50.300">
    <property type="entry name" value="P-loop containing nucleotide triphosphate hydrolases"/>
    <property type="match status" value="1"/>
</dbReference>
<keyword evidence="2" id="KW-0812">Transmembrane</keyword>
<gene>
    <name evidence="6" type="ORF">CLAN_1619</name>
</gene>
<dbReference type="InterPro" id="IPR006073">
    <property type="entry name" value="GTP-bd"/>
</dbReference>
<dbReference type="Pfam" id="PF01926">
    <property type="entry name" value="MMR_HSR1"/>
    <property type="match status" value="1"/>
</dbReference>
<dbReference type="Pfam" id="PF05128">
    <property type="entry name" value="DUF697"/>
    <property type="match status" value="1"/>
</dbReference>
<dbReference type="KEGG" id="clx:CLAN_1619"/>
<evidence type="ECO:0000259" key="5">
    <source>
        <dbReference type="Pfam" id="PF01926"/>
    </source>
</evidence>
<name>A0A1X9SPZ4_9BACT</name>
<dbReference type="CDD" id="cd00882">
    <property type="entry name" value="Ras_like_GTPase"/>
    <property type="match status" value="1"/>
</dbReference>